<sequence>MTITEGDYEQYQETVDGFHSQQVPDSCLPTALKNILDEFAERAGESGLEFSLRQLNNICDYNKGMASTAEFVPERLEDKVGDNGYTAKVAINLDMSELSSIIDGDSSSYPIVELDPSYFDTIDEWDPRPGVDGRNWPHIIVPFKVNTDSVLYHDPFDEMMVRSSYVDNPKCEISIAEFYDLWSGQAQSRWTMWVQEKPQTTLDQIAAGDSSE</sequence>
<evidence type="ECO:0000313" key="1">
    <source>
        <dbReference type="EMBL" id="QCW04366.1"/>
    </source>
</evidence>
<dbReference type="GeneID" id="96157234"/>
<dbReference type="RefSeq" id="WP_138654799.1">
    <property type="nucleotide sequence ID" value="NZ_CP040637.1"/>
</dbReference>
<dbReference type="KEGG" id="npl:FGF80_14500"/>
<evidence type="ECO:0008006" key="3">
    <source>
        <dbReference type="Google" id="ProtNLM"/>
    </source>
</evidence>
<organism evidence="1 2">
    <name type="scientific">Natrinema pallidum</name>
    <dbReference type="NCBI Taxonomy" id="69527"/>
    <lineage>
        <taxon>Archaea</taxon>
        <taxon>Methanobacteriati</taxon>
        <taxon>Methanobacteriota</taxon>
        <taxon>Stenosarchaea group</taxon>
        <taxon>Halobacteria</taxon>
        <taxon>Halobacteriales</taxon>
        <taxon>Natrialbaceae</taxon>
        <taxon>Natrinema</taxon>
    </lineage>
</organism>
<gene>
    <name evidence="1" type="ORF">FGF80_14500</name>
</gene>
<name>A0A4P9THJ2_9EURY</name>
<dbReference type="AlphaFoldDB" id="A0A4P9THJ2"/>
<keyword evidence="2" id="KW-1185">Reference proteome</keyword>
<accession>A0A4P9THJ2</accession>
<reference evidence="2" key="1">
    <citation type="submission" date="2019-05" db="EMBL/GenBank/DDBJ databases">
        <title>Complete Genome Sequence and Methylation Pattern of the Halophilic Archaeon Natrinema pallidum BOL6-1.</title>
        <authorList>
            <person name="DasSarma P."/>
            <person name="DasSarma B.P."/>
            <person name="DasSarma S.L."/>
            <person name="Martinez F.L."/>
            <person name="Guzman D."/>
            <person name="Roberts R.J."/>
            <person name="DasSarma S."/>
        </authorList>
    </citation>
    <scope>NUCLEOTIDE SEQUENCE [LARGE SCALE GENOMIC DNA]</scope>
    <source>
        <strain evidence="2">BOL6-1</strain>
    </source>
</reference>
<proteinExistence type="predicted"/>
<dbReference type="Proteomes" id="UP000307562">
    <property type="component" value="Chromosome"/>
</dbReference>
<evidence type="ECO:0000313" key="2">
    <source>
        <dbReference type="Proteomes" id="UP000307562"/>
    </source>
</evidence>
<protein>
    <recommendedName>
        <fullName evidence="3">Peptidase C39-like domain-containing protein</fullName>
    </recommendedName>
</protein>
<dbReference type="EMBL" id="CP040637">
    <property type="protein sequence ID" value="QCW04366.1"/>
    <property type="molecule type" value="Genomic_DNA"/>
</dbReference>